<comment type="similarity">
    <text evidence="2">Belongs to the protease inhibitor I16 (SSI) family.</text>
</comment>
<keyword evidence="4" id="KW-0646">Protease inhibitor</keyword>
<keyword evidence="5" id="KW-0722">Serine protease inhibitor</keyword>
<feature type="domain" description="Subtilisin inhibitor" evidence="7">
    <location>
        <begin position="54"/>
        <end position="128"/>
    </location>
</feature>
<keyword evidence="9" id="KW-1185">Reference proteome</keyword>
<dbReference type="Proteomes" id="UP001171902">
    <property type="component" value="Unassembled WGS sequence"/>
</dbReference>
<dbReference type="EMBL" id="JAUEMJ010000001">
    <property type="protein sequence ID" value="MDN3238209.1"/>
    <property type="molecule type" value="Genomic_DNA"/>
</dbReference>
<protein>
    <submittedName>
        <fullName evidence="8">SSI family serine proteinase inhibitor</fullName>
    </submittedName>
</protein>
<accession>A0ABT7YHU4</accession>
<sequence length="143" mass="14855">MRKLIVGAFAAAAFVAAGSGPVQAALLPYEPIPVDPGIGDGSGPHSAFEISVAAANGEADAITLSCPQEWSEHPNAAAVCDQLKEARGLINAIAPADGMCTKEYAPVLVVVSGHWHQTNQFFMKEYSNRCEAVLATGGSLLDF</sequence>
<organism evidence="8 9">
    <name type="scientific">Glycomyces tritici</name>
    <dbReference type="NCBI Taxonomy" id="2665176"/>
    <lineage>
        <taxon>Bacteria</taxon>
        <taxon>Bacillati</taxon>
        <taxon>Actinomycetota</taxon>
        <taxon>Actinomycetes</taxon>
        <taxon>Glycomycetales</taxon>
        <taxon>Glycomycetaceae</taxon>
        <taxon>Glycomyces</taxon>
    </lineage>
</organism>
<evidence type="ECO:0000259" key="7">
    <source>
        <dbReference type="Pfam" id="PF00720"/>
    </source>
</evidence>
<gene>
    <name evidence="8" type="ORF">QWI33_00590</name>
</gene>
<dbReference type="RefSeq" id="WP_289953848.1">
    <property type="nucleotide sequence ID" value="NZ_JAUEMJ010000001.1"/>
</dbReference>
<reference evidence="8" key="1">
    <citation type="submission" date="2023-06" db="EMBL/GenBank/DDBJ databases">
        <title>Gycomyces niveus sp.nov., a novel actinomycete isolated from soil in Shouguang.</title>
        <authorList>
            <person name="Yang X."/>
            <person name="Zhao J."/>
        </authorList>
    </citation>
    <scope>NUCLEOTIDE SEQUENCE</scope>
    <source>
        <strain evidence="8">NEAU C2</strain>
    </source>
</reference>
<keyword evidence="6" id="KW-1015">Disulfide bond</keyword>
<evidence type="ECO:0000256" key="6">
    <source>
        <dbReference type="ARBA" id="ARBA00023157"/>
    </source>
</evidence>
<keyword evidence="3" id="KW-0964">Secreted</keyword>
<dbReference type="Gene3D" id="3.30.350.10">
    <property type="entry name" value="Subtilisin inhibitor-like"/>
    <property type="match status" value="1"/>
</dbReference>
<comment type="caution">
    <text evidence="8">The sequence shown here is derived from an EMBL/GenBank/DDBJ whole genome shotgun (WGS) entry which is preliminary data.</text>
</comment>
<evidence type="ECO:0000256" key="5">
    <source>
        <dbReference type="ARBA" id="ARBA00022900"/>
    </source>
</evidence>
<proteinExistence type="inferred from homology"/>
<dbReference type="InterPro" id="IPR036819">
    <property type="entry name" value="Subtilisin_inhibitor-like_sf"/>
</dbReference>
<comment type="subcellular location">
    <subcellularLocation>
        <location evidence="1">Secreted</location>
    </subcellularLocation>
</comment>
<evidence type="ECO:0000313" key="9">
    <source>
        <dbReference type="Proteomes" id="UP001171902"/>
    </source>
</evidence>
<evidence type="ECO:0000313" key="8">
    <source>
        <dbReference type="EMBL" id="MDN3238209.1"/>
    </source>
</evidence>
<evidence type="ECO:0000256" key="4">
    <source>
        <dbReference type="ARBA" id="ARBA00022690"/>
    </source>
</evidence>
<name>A0ABT7YHU4_9ACTN</name>
<dbReference type="SUPFAM" id="SSF55399">
    <property type="entry name" value="Subtilisin inhibitor"/>
    <property type="match status" value="1"/>
</dbReference>
<evidence type="ECO:0000256" key="1">
    <source>
        <dbReference type="ARBA" id="ARBA00004613"/>
    </source>
</evidence>
<dbReference type="Pfam" id="PF00720">
    <property type="entry name" value="SSI"/>
    <property type="match status" value="1"/>
</dbReference>
<evidence type="ECO:0000256" key="3">
    <source>
        <dbReference type="ARBA" id="ARBA00022525"/>
    </source>
</evidence>
<evidence type="ECO:0000256" key="2">
    <source>
        <dbReference type="ARBA" id="ARBA00010472"/>
    </source>
</evidence>
<dbReference type="InterPro" id="IPR023549">
    <property type="entry name" value="Subtilisin_inhibitor"/>
</dbReference>